<keyword evidence="2" id="KW-1003">Cell membrane</keyword>
<dbReference type="InterPro" id="IPR003660">
    <property type="entry name" value="HAMP_dom"/>
</dbReference>
<dbReference type="PANTHER" id="PTHR32089:SF112">
    <property type="entry name" value="LYSOZYME-LIKE PROTEIN-RELATED"/>
    <property type="match status" value="1"/>
</dbReference>
<dbReference type="PANTHER" id="PTHR32089">
    <property type="entry name" value="METHYL-ACCEPTING CHEMOTAXIS PROTEIN MCPB"/>
    <property type="match status" value="1"/>
</dbReference>
<feature type="transmembrane region" description="Helical" evidence="11">
    <location>
        <begin position="292"/>
        <end position="313"/>
    </location>
</feature>
<dbReference type="Gene3D" id="3.30.450.20">
    <property type="entry name" value="PAS domain"/>
    <property type="match status" value="1"/>
</dbReference>
<feature type="domain" description="HAMP" evidence="13">
    <location>
        <begin position="316"/>
        <end position="376"/>
    </location>
</feature>
<feature type="compositionally biased region" description="Basic and acidic residues" evidence="10">
    <location>
        <begin position="391"/>
        <end position="406"/>
    </location>
</feature>
<protein>
    <submittedName>
        <fullName evidence="14">Methyl-accepting chemotaxis protein</fullName>
    </submittedName>
</protein>
<dbReference type="GO" id="GO:0005886">
    <property type="term" value="C:plasma membrane"/>
    <property type="evidence" value="ECO:0007669"/>
    <property type="project" value="UniProtKB-SubCell"/>
</dbReference>
<dbReference type="Gene3D" id="6.10.340.10">
    <property type="match status" value="1"/>
</dbReference>
<evidence type="ECO:0000256" key="7">
    <source>
        <dbReference type="ARBA" id="ARBA00023224"/>
    </source>
</evidence>
<proteinExistence type="inferred from homology"/>
<keyword evidence="7 9" id="KW-0807">Transducer</keyword>
<evidence type="ECO:0000259" key="13">
    <source>
        <dbReference type="PROSITE" id="PS50885"/>
    </source>
</evidence>
<evidence type="ECO:0000256" key="4">
    <source>
        <dbReference type="ARBA" id="ARBA00022692"/>
    </source>
</evidence>
<dbReference type="SUPFAM" id="SSF58104">
    <property type="entry name" value="Methyl-accepting chemotaxis protein (MCP) signaling domain"/>
    <property type="match status" value="1"/>
</dbReference>
<accession>A0A4P7UIR1</accession>
<keyword evidence="5 11" id="KW-1133">Transmembrane helix</keyword>
<dbReference type="EMBL" id="CP036295">
    <property type="protein sequence ID" value="QCC86273.1"/>
    <property type="molecule type" value="Genomic_DNA"/>
</dbReference>
<evidence type="ECO:0000256" key="3">
    <source>
        <dbReference type="ARBA" id="ARBA00022500"/>
    </source>
</evidence>
<dbReference type="AlphaFoldDB" id="A0A4P7UIR1"/>
<evidence type="ECO:0000259" key="12">
    <source>
        <dbReference type="PROSITE" id="PS50111"/>
    </source>
</evidence>
<dbReference type="PROSITE" id="PS50111">
    <property type="entry name" value="CHEMOTAXIS_TRANSDUC_2"/>
    <property type="match status" value="1"/>
</dbReference>
<evidence type="ECO:0000256" key="5">
    <source>
        <dbReference type="ARBA" id="ARBA00022989"/>
    </source>
</evidence>
<dbReference type="OrthoDB" id="5759972at2"/>
<dbReference type="SMART" id="SM00283">
    <property type="entry name" value="MA"/>
    <property type="match status" value="1"/>
</dbReference>
<keyword evidence="4 11" id="KW-0812">Transmembrane</keyword>
<evidence type="ECO:0000256" key="2">
    <source>
        <dbReference type="ARBA" id="ARBA00022475"/>
    </source>
</evidence>
<keyword evidence="3" id="KW-0145">Chemotaxis</keyword>
<dbReference type="FunFam" id="1.10.287.950:FF:000001">
    <property type="entry name" value="Methyl-accepting chemotaxis sensory transducer"/>
    <property type="match status" value="1"/>
</dbReference>
<keyword evidence="6 11" id="KW-0472">Membrane</keyword>
<dbReference type="CDD" id="cd11386">
    <property type="entry name" value="MCP_signal"/>
    <property type="match status" value="1"/>
</dbReference>
<name>A0A4P7UIR1_DESDE</name>
<comment type="subcellular location">
    <subcellularLocation>
        <location evidence="1">Cell membrane</location>
        <topology evidence="1">Multi-pass membrane protein</topology>
    </subcellularLocation>
</comment>
<evidence type="ECO:0000256" key="10">
    <source>
        <dbReference type="SAM" id="MobiDB-lite"/>
    </source>
</evidence>
<dbReference type="InterPro" id="IPR004089">
    <property type="entry name" value="MCPsignal_dom"/>
</dbReference>
<dbReference type="GO" id="GO:0006935">
    <property type="term" value="P:chemotaxis"/>
    <property type="evidence" value="ECO:0007669"/>
    <property type="project" value="UniProtKB-KW"/>
</dbReference>
<feature type="domain" description="Methyl-accepting transducer" evidence="12">
    <location>
        <begin position="424"/>
        <end position="660"/>
    </location>
</feature>
<evidence type="ECO:0000256" key="1">
    <source>
        <dbReference type="ARBA" id="ARBA00004651"/>
    </source>
</evidence>
<comment type="similarity">
    <text evidence="8">Belongs to the methyl-accepting chemotaxis (MCP) protein family.</text>
</comment>
<dbReference type="InterPro" id="IPR033479">
    <property type="entry name" value="dCache_1"/>
</dbReference>
<sequence>MKIGLLARMGLSILTPAIVGLMLVAGVCYKMSEEMLREQIATDMTALLECQTIGLDAVFSGVEQGLQTMTENQRIKDQVEAYAEGKAEALEGSLFTRADHALESFVTSNDMVYFAAIVALDGKVISHRVDNQQGPSKFVGSDFSDREYFKKSKNGQPCVVGVVSAGSGEIATVLAMPLKVNGKTVAVLAAGIDNHALAKATTDKIKVGQKGLVYAYDLQGQVVLHPDSNVLGRNDSKLPQVVQLLAQKEGRTRFDNSKGESKGLYYKALPHEGWILCVEFDRGEIFKPISDLLTNASLITLACALIVGVVIFFSARGIVRMLGGISSVAEAVAGGRLQTNDKERALFDAAEKRGDEFSTLAAGMRRMVESIRHLLGESEHKTRAAQQATEEAEKATARAEEAARQAENAKREGMLAAAEQLEEVVSIISAASTELAAQVEQSDKGAAESSQRLAEAATAMNEMNATVQEVARNASDASSMSAETRANAEHGANIVESALQSIGQVHKVSLALKGDMTTLNEHAQAITHIMNVISDIADQTNLLALNAAIEAARAGEAGRGFAVVADEVRKLAEKTMASTNDVGNAIAAIQGSAGQSVQAMDKALTEVETAADLAKQSGEALQEIVTKVEASADQVSAIAAASEQQSATSDEITRSIERVNEMSGQTAQAMGEASRAVNELARQAERMGKLIGEMKRG</sequence>
<evidence type="ECO:0000256" key="9">
    <source>
        <dbReference type="PROSITE-ProRule" id="PRU00284"/>
    </source>
</evidence>
<dbReference type="Pfam" id="PF02743">
    <property type="entry name" value="dCache_1"/>
    <property type="match status" value="1"/>
</dbReference>
<dbReference type="GO" id="GO:0007165">
    <property type="term" value="P:signal transduction"/>
    <property type="evidence" value="ECO:0007669"/>
    <property type="project" value="UniProtKB-KW"/>
</dbReference>
<evidence type="ECO:0000256" key="8">
    <source>
        <dbReference type="ARBA" id="ARBA00029447"/>
    </source>
</evidence>
<dbReference type="Proteomes" id="UP000297065">
    <property type="component" value="Chromosome"/>
</dbReference>
<evidence type="ECO:0000313" key="14">
    <source>
        <dbReference type="EMBL" id="QCC86273.1"/>
    </source>
</evidence>
<reference evidence="14 15" key="1">
    <citation type="submission" date="2019-02" db="EMBL/GenBank/DDBJ databases">
        <title>Complete Genome Sequence of Desulfovibrio desulfuricans IC1, a Sulfonate Utilizing Anaerobe.</title>
        <authorList>
            <person name="Day L.A."/>
            <person name="De Leon K.B."/>
            <person name="Wall J.D."/>
        </authorList>
    </citation>
    <scope>NUCLEOTIDE SEQUENCE [LARGE SCALE GENOMIC DNA]</scope>
    <source>
        <strain evidence="14 15">IC1</strain>
    </source>
</reference>
<evidence type="ECO:0000313" key="15">
    <source>
        <dbReference type="Proteomes" id="UP000297065"/>
    </source>
</evidence>
<dbReference type="Gene3D" id="1.10.287.950">
    <property type="entry name" value="Methyl-accepting chemotaxis protein"/>
    <property type="match status" value="1"/>
</dbReference>
<dbReference type="RefSeq" id="WP_136400375.1">
    <property type="nucleotide sequence ID" value="NZ_CP036295.1"/>
</dbReference>
<dbReference type="CDD" id="cd12912">
    <property type="entry name" value="PDC2_MCP_like"/>
    <property type="match status" value="1"/>
</dbReference>
<dbReference type="Pfam" id="PF00015">
    <property type="entry name" value="MCPsignal"/>
    <property type="match status" value="1"/>
</dbReference>
<organism evidence="14 15">
    <name type="scientific">Desulfovibrio desulfuricans</name>
    <dbReference type="NCBI Taxonomy" id="876"/>
    <lineage>
        <taxon>Bacteria</taxon>
        <taxon>Pseudomonadati</taxon>
        <taxon>Thermodesulfobacteriota</taxon>
        <taxon>Desulfovibrionia</taxon>
        <taxon>Desulfovibrionales</taxon>
        <taxon>Desulfovibrionaceae</taxon>
        <taxon>Desulfovibrio</taxon>
    </lineage>
</organism>
<feature type="transmembrane region" description="Helical" evidence="11">
    <location>
        <begin position="6"/>
        <end position="29"/>
    </location>
</feature>
<evidence type="ECO:0000256" key="11">
    <source>
        <dbReference type="SAM" id="Phobius"/>
    </source>
</evidence>
<gene>
    <name evidence="14" type="ORF">DDIC_10395</name>
</gene>
<dbReference type="PROSITE" id="PS50885">
    <property type="entry name" value="HAMP"/>
    <property type="match status" value="1"/>
</dbReference>
<evidence type="ECO:0000256" key="6">
    <source>
        <dbReference type="ARBA" id="ARBA00023136"/>
    </source>
</evidence>
<feature type="region of interest" description="Disordered" evidence="10">
    <location>
        <begin position="385"/>
        <end position="406"/>
    </location>
</feature>